<dbReference type="InterPro" id="IPR036397">
    <property type="entry name" value="RNaseH_sf"/>
</dbReference>
<dbReference type="InterPro" id="IPR001584">
    <property type="entry name" value="Integrase_cat-core"/>
</dbReference>
<evidence type="ECO:0000313" key="2">
    <source>
        <dbReference type="EMBL" id="SCU77967.1"/>
    </source>
</evidence>
<dbReference type="GO" id="GO:0003676">
    <property type="term" value="F:nucleic acid binding"/>
    <property type="evidence" value="ECO:0007669"/>
    <property type="project" value="InterPro"/>
</dbReference>
<evidence type="ECO:0000259" key="1">
    <source>
        <dbReference type="PROSITE" id="PS50994"/>
    </source>
</evidence>
<dbReference type="Pfam" id="PF00665">
    <property type="entry name" value="rve"/>
    <property type="match status" value="1"/>
</dbReference>
<dbReference type="SUPFAM" id="SSF53098">
    <property type="entry name" value="Ribonuclease H-like"/>
    <property type="match status" value="1"/>
</dbReference>
<dbReference type="Gene3D" id="3.30.420.10">
    <property type="entry name" value="Ribonuclease H-like superfamily/Ribonuclease H"/>
    <property type="match status" value="1"/>
</dbReference>
<name>A0A1K0JDV6_CUPNE</name>
<organism evidence="2">
    <name type="scientific">Cupriavidus necator</name>
    <name type="common">Alcaligenes eutrophus</name>
    <name type="synonym">Ralstonia eutropha</name>
    <dbReference type="NCBI Taxonomy" id="106590"/>
    <lineage>
        <taxon>Bacteria</taxon>
        <taxon>Pseudomonadati</taxon>
        <taxon>Pseudomonadota</taxon>
        <taxon>Betaproteobacteria</taxon>
        <taxon>Burkholderiales</taxon>
        <taxon>Burkholderiaceae</taxon>
        <taxon>Cupriavidus</taxon>
    </lineage>
</organism>
<dbReference type="GO" id="GO:0015074">
    <property type="term" value="P:DNA integration"/>
    <property type="evidence" value="ECO:0007669"/>
    <property type="project" value="InterPro"/>
</dbReference>
<sequence>MLFVAVDDHARIAFTAMRPDEKKESAVQFLLDAVAYYASLGETVRRLLTDNGAPFRSREFARACQALGIRHKVHPRLPPANQRQGRTLHPIGLARVGLCLDVSELPGSRPSPNQLAVITTTGIGRIAALAALRLCPDFQRREITS</sequence>
<feature type="domain" description="Integrase catalytic" evidence="1">
    <location>
        <begin position="1"/>
        <end position="82"/>
    </location>
</feature>
<accession>A0A1K0JDV6</accession>
<dbReference type="PROSITE" id="PS50994">
    <property type="entry name" value="INTEGRASE"/>
    <property type="match status" value="1"/>
</dbReference>
<dbReference type="AlphaFoldDB" id="A0A1K0JDV6"/>
<proteinExistence type="predicted"/>
<gene>
    <name evidence="2" type="ORF">CNECB9_3760102</name>
</gene>
<dbReference type="EMBL" id="FMSH01000308">
    <property type="protein sequence ID" value="SCU77967.1"/>
    <property type="molecule type" value="Genomic_DNA"/>
</dbReference>
<dbReference type="InterPro" id="IPR012337">
    <property type="entry name" value="RNaseH-like_sf"/>
</dbReference>
<protein>
    <recommendedName>
        <fullName evidence="1">Integrase catalytic domain-containing protein</fullName>
    </recommendedName>
</protein>
<reference evidence="2" key="1">
    <citation type="submission" date="2016-09" db="EMBL/GenBank/DDBJ databases">
        <authorList>
            <person name="Capua I."/>
            <person name="De Benedictis P."/>
            <person name="Joannis T."/>
            <person name="Lombin L.H."/>
            <person name="Cattoli G."/>
        </authorList>
    </citation>
    <scope>NUCLEOTIDE SEQUENCE</scope>
    <source>
        <strain evidence="2">B9</strain>
    </source>
</reference>